<evidence type="ECO:0000256" key="1">
    <source>
        <dbReference type="SAM" id="MobiDB-lite"/>
    </source>
</evidence>
<name>A0A8T0EJU8_ARGBR</name>
<feature type="region of interest" description="Disordered" evidence="1">
    <location>
        <begin position="824"/>
        <end position="844"/>
    </location>
</feature>
<feature type="compositionally biased region" description="Basic residues" evidence="1">
    <location>
        <begin position="269"/>
        <end position="279"/>
    </location>
</feature>
<organism evidence="3 4">
    <name type="scientific">Argiope bruennichi</name>
    <name type="common">Wasp spider</name>
    <name type="synonym">Aranea bruennichi</name>
    <dbReference type="NCBI Taxonomy" id="94029"/>
    <lineage>
        <taxon>Eukaryota</taxon>
        <taxon>Metazoa</taxon>
        <taxon>Ecdysozoa</taxon>
        <taxon>Arthropoda</taxon>
        <taxon>Chelicerata</taxon>
        <taxon>Arachnida</taxon>
        <taxon>Araneae</taxon>
        <taxon>Araneomorphae</taxon>
        <taxon>Entelegynae</taxon>
        <taxon>Araneoidea</taxon>
        <taxon>Araneidae</taxon>
        <taxon>Argiope</taxon>
    </lineage>
</organism>
<evidence type="ECO:0000256" key="2">
    <source>
        <dbReference type="SAM" id="Phobius"/>
    </source>
</evidence>
<feature type="compositionally biased region" description="Basic and acidic residues" evidence="1">
    <location>
        <begin position="1159"/>
        <end position="1170"/>
    </location>
</feature>
<feature type="region of interest" description="Disordered" evidence="1">
    <location>
        <begin position="903"/>
        <end position="939"/>
    </location>
</feature>
<dbReference type="EMBL" id="JABXBU010002227">
    <property type="protein sequence ID" value="KAF8774157.1"/>
    <property type="molecule type" value="Genomic_DNA"/>
</dbReference>
<feature type="transmembrane region" description="Helical" evidence="2">
    <location>
        <begin position="239"/>
        <end position="261"/>
    </location>
</feature>
<feature type="compositionally biased region" description="Polar residues" evidence="1">
    <location>
        <begin position="905"/>
        <end position="939"/>
    </location>
</feature>
<keyword evidence="2" id="KW-0472">Membrane</keyword>
<reference evidence="3" key="1">
    <citation type="journal article" date="2020" name="bioRxiv">
        <title>Chromosome-level reference genome of the European wasp spider Argiope bruennichi: a resource for studies on range expansion and evolutionary adaptation.</title>
        <authorList>
            <person name="Sheffer M.M."/>
            <person name="Hoppe A."/>
            <person name="Krehenwinkel H."/>
            <person name="Uhl G."/>
            <person name="Kuss A.W."/>
            <person name="Jensen L."/>
            <person name="Jensen C."/>
            <person name="Gillespie R.G."/>
            <person name="Hoff K.J."/>
            <person name="Prost S."/>
        </authorList>
    </citation>
    <scope>NUCLEOTIDE SEQUENCE</scope>
</reference>
<feature type="region of interest" description="Disordered" evidence="1">
    <location>
        <begin position="717"/>
        <end position="758"/>
    </location>
</feature>
<evidence type="ECO:0000313" key="4">
    <source>
        <dbReference type="Proteomes" id="UP000807504"/>
    </source>
</evidence>
<feature type="compositionally biased region" description="Basic and acidic residues" evidence="1">
    <location>
        <begin position="740"/>
        <end position="753"/>
    </location>
</feature>
<feature type="region of interest" description="Disordered" evidence="1">
    <location>
        <begin position="1395"/>
        <end position="1443"/>
    </location>
</feature>
<accession>A0A8T0EJU8</accession>
<evidence type="ECO:0000313" key="3">
    <source>
        <dbReference type="EMBL" id="KAF8774157.1"/>
    </source>
</evidence>
<reference evidence="3" key="2">
    <citation type="submission" date="2020-06" db="EMBL/GenBank/DDBJ databases">
        <authorList>
            <person name="Sheffer M."/>
        </authorList>
    </citation>
    <scope>NUCLEOTIDE SEQUENCE</scope>
</reference>
<feature type="compositionally biased region" description="Polar residues" evidence="1">
    <location>
        <begin position="1426"/>
        <end position="1435"/>
    </location>
</feature>
<feature type="region of interest" description="Disordered" evidence="1">
    <location>
        <begin position="1153"/>
        <end position="1174"/>
    </location>
</feature>
<dbReference type="Proteomes" id="UP000807504">
    <property type="component" value="Unassembled WGS sequence"/>
</dbReference>
<proteinExistence type="predicted"/>
<comment type="caution">
    <text evidence="3">The sequence shown here is derived from an EMBL/GenBank/DDBJ whole genome shotgun (WGS) entry which is preliminary data.</text>
</comment>
<protein>
    <submittedName>
        <fullName evidence="3">Uncharacterized protein</fullName>
    </submittedName>
</protein>
<keyword evidence="2" id="KW-1133">Transmembrane helix</keyword>
<keyword evidence="4" id="KW-1185">Reference proteome</keyword>
<feature type="region of interest" description="Disordered" evidence="1">
    <location>
        <begin position="269"/>
        <end position="293"/>
    </location>
</feature>
<keyword evidence="2" id="KW-0812">Transmembrane</keyword>
<gene>
    <name evidence="3" type="ORF">HNY73_016739</name>
</gene>
<sequence length="1491" mass="169433">MNANKLLLKGAEVDAKPLKKASSIFNIFKMPIWTSKDNMKTIYNPNVYTKTDANKGVNFGHKRNEYGIFGNIKNRIMKYQAPKFVPQKKRLDMNSNNIPRPRYQPLPLDGKDAFIGDTKYKPSKFLLEKNDLYKNSQKYPSTLFGKHQTGRNPIQDEQNLFFKNKPIINPFLKTYQYKNEYYPVSFKKGQNKRRQLHVPQGYFGMQNNANIYQDSHLKAKVGSTKAPGYITKSTEQMNYVMFTSVFLIALLICVPLFIFIWRKAKKGNNTHKATGKKSQKISERIPETETSNSKTFQGIHVVQGLKENQLLEGNPMTDVKQSQKKTLKTCKEDFRDPLKLLMSTEKQTYMLESDATIESKEFQTKELNVSISERKEAIEKQMYMRGNSSIIDLEDRNCFSEPNNFGQNFFDFEESNSSQEKSSIQNIANPYELRTSDISNRHPIIRPKLNPYNFEKADIVEQSSFAQSSMDSYHLEKNDNKKDVFDEKSKFIPQNFEKCTSESKNKCQQNRVVKNKLNFNSLAEKCIDHDVGFADHFNDLHNKQNIRNLPCINILAYNGYLAPNHVTLCHSKSEKGRSYLNNLSTMPNTQQSKICSTILDDLENISKLITDRSNSSKELPDEVNRSIGIQATLRSFSNMDTSTKNTFMSHGKINQTDVPSTFMSHGKINQADVPSTFKSHGKINQTDVPSDHSSCYVSLDSMTDVTRTQSNVPTKIPITIASNGEGGSKEGKPNIAETESESRKLEKSDKNTDKNVATDAMNPTDRLISINVRSPTKNDEGVNSVKCLSPVAEPHHSEVKIITELKVNNSINNNTMTNSKINLPPVPTKPWRKKKIPGSSLQCPDKITSINESGKTKLLIKHYNDLANNQSNFIDDKIPNVGSAKTVWNEADLESDPLIHVHPKQPQNQNSKQINKTTNCGKNTGEISETNFPLNNQDSSSPVQVKLFEMHPKGEMKLAETPSKIKSPVKIIQAHSKPDALDLSGKGSSKLESEGHQKPTKINIPLAISPKNKLLIKSPKMDQKIMHLENQVETPLKEKCASKIPEIHSRNNSPLKELEKLPKVKIIESPEMLQKAKHSLKRPELSPRINSPIKFAEMLTSRKPTLRHVEICPKDKSSTGIPEMNPKSKCLVKSPEVFKNVYFSPKNNEMLSKPGNLMKHSEMPQKEKSSIKSPDAKISLMKSKPPEVFKNEHFSPKNKEMLPKTGHLMKHSEMPPKEKFSIKSPDAKISLMKSKRPEVFKNVYFSPKNKEMLPKTGHLMKHSEMPPKEKFSIKSPDAKISLMKSKRPEVFENVHFSPKNKEMLPKSGHLMKHSEMPPKEKFSIKSPDAKISLMKSKRPEVFQNEHFSPKYKEMLPKTGHLMKHSEMPPKAKYSIQSPDTKISSMESKSPLAFKNVHFSPKNNEMLPNPGHLMKHSEMPLKEKSSIKSPDATTKKISPMKSKQRITFLVRPEELFPNKKTDLKRPEIPLKEKRPGALRIHNFVVARSDSSG</sequence>
<feature type="compositionally biased region" description="Basic and acidic residues" evidence="1">
    <location>
        <begin position="1414"/>
        <end position="1425"/>
    </location>
</feature>